<dbReference type="GeneID" id="17324376"/>
<dbReference type="EMBL" id="HG001806">
    <property type="protein sequence ID" value="CDF36827.1"/>
    <property type="molecule type" value="Genomic_DNA"/>
</dbReference>
<proteinExistence type="predicted"/>
<evidence type="ECO:0008006" key="3">
    <source>
        <dbReference type="Google" id="ProtNLM"/>
    </source>
</evidence>
<dbReference type="OrthoDB" id="439127at2759"/>
<accession>R7QE88</accession>
<sequence>MVAFVAPCFAASQNGVLSRKNTCLVRKRVSRSLCVCVLNDNSGNGVNFPPASSWRDDASDVEVRSTDKEADEEDNFEIPDPQTILREARIVSVPLPLDAYLEESASGQVFIDELVPDGNSAKTGLISEGDVIVAVSLPFGDSMIPISRTSGVKMILEHVSTRDEDEEFFQLALISSPGVEVLRAQIQELTQQEIEAHKRVREGIDKVFIDEYPEVKRVSEDENTEAFDPKFLRREGFDI</sequence>
<dbReference type="Proteomes" id="UP000012073">
    <property type="component" value="Unassembled WGS sequence"/>
</dbReference>
<reference evidence="2" key="1">
    <citation type="journal article" date="2013" name="Proc. Natl. Acad. Sci. U.S.A.">
        <title>Genome structure and metabolic features in the red seaweed Chondrus crispus shed light on evolution of the Archaeplastida.</title>
        <authorList>
            <person name="Collen J."/>
            <person name="Porcel B."/>
            <person name="Carre W."/>
            <person name="Ball S.G."/>
            <person name="Chaparro C."/>
            <person name="Tonon T."/>
            <person name="Barbeyron T."/>
            <person name="Michel G."/>
            <person name="Noel B."/>
            <person name="Valentin K."/>
            <person name="Elias M."/>
            <person name="Artiguenave F."/>
            <person name="Arun A."/>
            <person name="Aury J.M."/>
            <person name="Barbosa-Neto J.F."/>
            <person name="Bothwell J.H."/>
            <person name="Bouget F.Y."/>
            <person name="Brillet L."/>
            <person name="Cabello-Hurtado F."/>
            <person name="Capella-Gutierrez S."/>
            <person name="Charrier B."/>
            <person name="Cladiere L."/>
            <person name="Cock J.M."/>
            <person name="Coelho S.M."/>
            <person name="Colleoni C."/>
            <person name="Czjzek M."/>
            <person name="Da Silva C."/>
            <person name="Delage L."/>
            <person name="Denoeud F."/>
            <person name="Deschamps P."/>
            <person name="Dittami S.M."/>
            <person name="Gabaldon T."/>
            <person name="Gachon C.M."/>
            <person name="Groisillier A."/>
            <person name="Herve C."/>
            <person name="Jabbari K."/>
            <person name="Katinka M."/>
            <person name="Kloareg B."/>
            <person name="Kowalczyk N."/>
            <person name="Labadie K."/>
            <person name="Leblanc C."/>
            <person name="Lopez P.J."/>
            <person name="McLachlan D.H."/>
            <person name="Meslet-Cladiere L."/>
            <person name="Moustafa A."/>
            <person name="Nehr Z."/>
            <person name="Nyvall Collen P."/>
            <person name="Panaud O."/>
            <person name="Partensky F."/>
            <person name="Poulain J."/>
            <person name="Rensing S.A."/>
            <person name="Rousvoal S."/>
            <person name="Samson G."/>
            <person name="Symeonidi A."/>
            <person name="Weissenbach J."/>
            <person name="Zambounis A."/>
            <person name="Wincker P."/>
            <person name="Boyen C."/>
        </authorList>
    </citation>
    <scope>NUCLEOTIDE SEQUENCE [LARGE SCALE GENOMIC DNA]</scope>
    <source>
        <strain evidence="2">cv. Stackhouse</strain>
    </source>
</reference>
<keyword evidence="2" id="KW-1185">Reference proteome</keyword>
<evidence type="ECO:0000313" key="1">
    <source>
        <dbReference type="EMBL" id="CDF36827.1"/>
    </source>
</evidence>
<gene>
    <name evidence="1" type="ORF">CHC_T00005271001</name>
</gene>
<organism evidence="1 2">
    <name type="scientific">Chondrus crispus</name>
    <name type="common">Carrageen Irish moss</name>
    <name type="synonym">Polymorpha crispa</name>
    <dbReference type="NCBI Taxonomy" id="2769"/>
    <lineage>
        <taxon>Eukaryota</taxon>
        <taxon>Rhodophyta</taxon>
        <taxon>Florideophyceae</taxon>
        <taxon>Rhodymeniophycidae</taxon>
        <taxon>Gigartinales</taxon>
        <taxon>Gigartinaceae</taxon>
        <taxon>Chondrus</taxon>
    </lineage>
</organism>
<protein>
    <recommendedName>
        <fullName evidence="3">PDZ domain-containing protein</fullName>
    </recommendedName>
</protein>
<evidence type="ECO:0000313" key="2">
    <source>
        <dbReference type="Proteomes" id="UP000012073"/>
    </source>
</evidence>
<dbReference type="KEGG" id="ccp:CHC_T00005271001"/>
<dbReference type="RefSeq" id="XP_005716646.1">
    <property type="nucleotide sequence ID" value="XM_005716589.1"/>
</dbReference>
<name>R7QE88_CHOCR</name>
<dbReference type="AlphaFoldDB" id="R7QE88"/>
<dbReference type="Gramene" id="CDF36827">
    <property type="protein sequence ID" value="CDF36827"/>
    <property type="gene ID" value="CHC_T00005271001"/>
</dbReference>